<dbReference type="InterPro" id="IPR036165">
    <property type="entry name" value="YefM-like_sf"/>
</dbReference>
<evidence type="ECO:0000256" key="2">
    <source>
        <dbReference type="RuleBase" id="RU362080"/>
    </source>
</evidence>
<evidence type="ECO:0000256" key="1">
    <source>
        <dbReference type="ARBA" id="ARBA00009981"/>
    </source>
</evidence>
<sequence length="86" mass="9641">MQTTYSPAQAQKDFYQILEQVTANHQPVTIQQPDDALNAVIISKQDFQALQTTVYLAGQGVLAKVKAREQNNDGFTDVDDIDWDNL</sequence>
<dbReference type="Gene3D" id="3.40.1620.10">
    <property type="entry name" value="YefM-like domain"/>
    <property type="match status" value="1"/>
</dbReference>
<proteinExistence type="inferred from homology"/>
<comment type="caution">
    <text evidence="3">The sequence shown here is derived from an EMBL/GenBank/DDBJ whole genome shotgun (WGS) entry which is preliminary data.</text>
</comment>
<dbReference type="AlphaFoldDB" id="A0A0R2NCS5"/>
<dbReference type="SUPFAM" id="SSF143120">
    <property type="entry name" value="YefM-like"/>
    <property type="match status" value="1"/>
</dbReference>
<evidence type="ECO:0000313" key="3">
    <source>
        <dbReference type="EMBL" id="KRO23694.1"/>
    </source>
</evidence>
<comment type="similarity">
    <text evidence="1 2">Belongs to the phD/YefM antitoxin family.</text>
</comment>
<dbReference type="Pfam" id="PF02604">
    <property type="entry name" value="PhdYeFM_antitox"/>
    <property type="match status" value="1"/>
</dbReference>
<keyword evidence="4" id="KW-1185">Reference proteome</keyword>
<dbReference type="Proteomes" id="UP000050920">
    <property type="component" value="Unassembled WGS sequence"/>
</dbReference>
<name>A0A0R2NCS5_9LACO</name>
<reference evidence="3 4" key="1">
    <citation type="journal article" date="2015" name="Genome Announc.">
        <title>Expanding the biotechnology potential of lactobacilli through comparative genomics of 213 strains and associated genera.</title>
        <authorList>
            <person name="Sun Z."/>
            <person name="Harris H.M."/>
            <person name="McCann A."/>
            <person name="Guo C."/>
            <person name="Argimon S."/>
            <person name="Zhang W."/>
            <person name="Yang X."/>
            <person name="Jeffery I.B."/>
            <person name="Cooney J.C."/>
            <person name="Kagawa T.F."/>
            <person name="Liu W."/>
            <person name="Song Y."/>
            <person name="Salvetti E."/>
            <person name="Wrobel A."/>
            <person name="Rasinkangas P."/>
            <person name="Parkhill J."/>
            <person name="Rea M.C."/>
            <person name="O'Sullivan O."/>
            <person name="Ritari J."/>
            <person name="Douillard F.P."/>
            <person name="Paul Ross R."/>
            <person name="Yang R."/>
            <person name="Briner A.E."/>
            <person name="Felis G.E."/>
            <person name="de Vos W.M."/>
            <person name="Barrangou R."/>
            <person name="Klaenhammer T.R."/>
            <person name="Caufield P.W."/>
            <person name="Cui Y."/>
            <person name="Zhang H."/>
            <person name="O'Toole P.W."/>
        </authorList>
    </citation>
    <scope>NUCLEOTIDE SEQUENCE [LARGE SCALE GENOMIC DNA]</scope>
    <source>
        <strain evidence="3 4">DSM 21115</strain>
    </source>
</reference>
<accession>A0A0R2NCS5</accession>
<protein>
    <recommendedName>
        <fullName evidence="2">Antitoxin</fullName>
    </recommendedName>
</protein>
<gene>
    <name evidence="3" type="ORF">DY78_GL001731</name>
</gene>
<dbReference type="EMBL" id="AYGX02000166">
    <property type="protein sequence ID" value="KRO23694.1"/>
    <property type="molecule type" value="Genomic_DNA"/>
</dbReference>
<evidence type="ECO:0000313" key="4">
    <source>
        <dbReference type="Proteomes" id="UP000050920"/>
    </source>
</evidence>
<dbReference type="RefSeq" id="WP_024625184.1">
    <property type="nucleotide sequence ID" value="NZ_AYGX02000166.1"/>
</dbReference>
<dbReference type="InterPro" id="IPR006442">
    <property type="entry name" value="Antitoxin_Phd/YefM"/>
</dbReference>
<comment type="function">
    <text evidence="2">Antitoxin component of a type II toxin-antitoxin (TA) system.</text>
</comment>
<organism evidence="3 4">
    <name type="scientific">Lactiplantibacillus fabifermentans DSM 21115</name>
    <dbReference type="NCBI Taxonomy" id="1413187"/>
    <lineage>
        <taxon>Bacteria</taxon>
        <taxon>Bacillati</taxon>
        <taxon>Bacillota</taxon>
        <taxon>Bacilli</taxon>
        <taxon>Lactobacillales</taxon>
        <taxon>Lactobacillaceae</taxon>
        <taxon>Lactiplantibacillus</taxon>
    </lineage>
</organism>